<proteinExistence type="predicted"/>
<dbReference type="EMBL" id="AWUE01020032">
    <property type="protein sequence ID" value="OMO70164.1"/>
    <property type="molecule type" value="Genomic_DNA"/>
</dbReference>
<keyword evidence="2" id="KW-1185">Reference proteome</keyword>
<evidence type="ECO:0000313" key="1">
    <source>
        <dbReference type="EMBL" id="OMO70164.1"/>
    </source>
</evidence>
<name>A0A1R3HIS9_9ROSI</name>
<accession>A0A1R3HIS9</accession>
<protein>
    <submittedName>
        <fullName evidence="1">Uncharacterized protein</fullName>
    </submittedName>
</protein>
<sequence length="52" mass="5723">MAKGEDSTFPSESYFKVLPKIDSPKKPMKPTKSVPSLLGSILDPKIYPSVLE</sequence>
<dbReference type="Proteomes" id="UP000187203">
    <property type="component" value="Unassembled WGS sequence"/>
</dbReference>
<reference evidence="2" key="1">
    <citation type="submission" date="2013-09" db="EMBL/GenBank/DDBJ databases">
        <title>Corchorus olitorius genome sequencing.</title>
        <authorList>
            <person name="Alam M."/>
            <person name="Haque M.S."/>
            <person name="Islam M.S."/>
            <person name="Emdad E.M."/>
            <person name="Islam M.M."/>
            <person name="Ahmed B."/>
            <person name="Halim A."/>
            <person name="Hossen Q.M.M."/>
            <person name="Hossain M.Z."/>
            <person name="Ahmed R."/>
            <person name="Khan M.M."/>
            <person name="Islam R."/>
            <person name="Rashid M.M."/>
            <person name="Khan S.A."/>
            <person name="Rahman M.S."/>
            <person name="Alam M."/>
            <person name="Yahiya A.S."/>
            <person name="Khan M.S."/>
            <person name="Azam M.S."/>
            <person name="Haque T."/>
            <person name="Lashkar M.Z.H."/>
            <person name="Akhand A.I."/>
            <person name="Morshed G."/>
            <person name="Roy S."/>
            <person name="Uddin K.S."/>
            <person name="Rabeya T."/>
            <person name="Hossain A.S."/>
            <person name="Chowdhury A."/>
            <person name="Snigdha A.R."/>
            <person name="Mortoza M.S."/>
            <person name="Matin S.A."/>
            <person name="Hoque S.M.E."/>
            <person name="Islam M.K."/>
            <person name="Roy D.K."/>
            <person name="Haider R."/>
            <person name="Moosa M.M."/>
            <person name="Elias S.M."/>
            <person name="Hasan A.M."/>
            <person name="Jahan S."/>
            <person name="Shafiuddin M."/>
            <person name="Mahmood N."/>
            <person name="Shommy N.S."/>
        </authorList>
    </citation>
    <scope>NUCLEOTIDE SEQUENCE [LARGE SCALE GENOMIC DNA]</scope>
    <source>
        <strain evidence="2">cv. O-4</strain>
    </source>
</reference>
<gene>
    <name evidence="1" type="ORF">COLO4_28728</name>
</gene>
<organism evidence="1 2">
    <name type="scientific">Corchorus olitorius</name>
    <dbReference type="NCBI Taxonomy" id="93759"/>
    <lineage>
        <taxon>Eukaryota</taxon>
        <taxon>Viridiplantae</taxon>
        <taxon>Streptophyta</taxon>
        <taxon>Embryophyta</taxon>
        <taxon>Tracheophyta</taxon>
        <taxon>Spermatophyta</taxon>
        <taxon>Magnoliopsida</taxon>
        <taxon>eudicotyledons</taxon>
        <taxon>Gunneridae</taxon>
        <taxon>Pentapetalae</taxon>
        <taxon>rosids</taxon>
        <taxon>malvids</taxon>
        <taxon>Malvales</taxon>
        <taxon>Malvaceae</taxon>
        <taxon>Grewioideae</taxon>
        <taxon>Apeibeae</taxon>
        <taxon>Corchorus</taxon>
    </lineage>
</organism>
<comment type="caution">
    <text evidence="1">The sequence shown here is derived from an EMBL/GenBank/DDBJ whole genome shotgun (WGS) entry which is preliminary data.</text>
</comment>
<evidence type="ECO:0000313" key="2">
    <source>
        <dbReference type="Proteomes" id="UP000187203"/>
    </source>
</evidence>
<dbReference type="AlphaFoldDB" id="A0A1R3HIS9"/>